<dbReference type="AlphaFoldDB" id="A0A7J6PKB1"/>
<evidence type="ECO:0000256" key="1">
    <source>
        <dbReference type="SAM" id="SignalP"/>
    </source>
</evidence>
<comment type="caution">
    <text evidence="2">The sequence shown here is derived from an EMBL/GenBank/DDBJ whole genome shotgun (WGS) entry which is preliminary data.</text>
</comment>
<gene>
    <name evidence="2" type="ORF">FOZ62_027689</name>
</gene>
<protein>
    <submittedName>
        <fullName evidence="2">Uncharacterized protein</fullName>
    </submittedName>
</protein>
<feature type="chain" id="PRO_5029554778" evidence="1">
    <location>
        <begin position="24"/>
        <end position="253"/>
    </location>
</feature>
<organism evidence="2 3">
    <name type="scientific">Perkinsus olseni</name>
    <name type="common">Perkinsus atlanticus</name>
    <dbReference type="NCBI Taxonomy" id="32597"/>
    <lineage>
        <taxon>Eukaryota</taxon>
        <taxon>Sar</taxon>
        <taxon>Alveolata</taxon>
        <taxon>Perkinsozoa</taxon>
        <taxon>Perkinsea</taxon>
        <taxon>Perkinsida</taxon>
        <taxon>Perkinsidae</taxon>
        <taxon>Perkinsus</taxon>
    </lineage>
</organism>
<feature type="non-terminal residue" evidence="2">
    <location>
        <position position="253"/>
    </location>
</feature>
<keyword evidence="1" id="KW-0732">Signal</keyword>
<evidence type="ECO:0000313" key="3">
    <source>
        <dbReference type="Proteomes" id="UP000574390"/>
    </source>
</evidence>
<reference evidence="2 3" key="1">
    <citation type="submission" date="2020-04" db="EMBL/GenBank/DDBJ databases">
        <title>Perkinsus olseni comparative genomics.</title>
        <authorList>
            <person name="Bogema D.R."/>
        </authorList>
    </citation>
    <scope>NUCLEOTIDE SEQUENCE [LARGE SCALE GENOMIC DNA]</scope>
    <source>
        <strain evidence="2">ATCC PRA-205</strain>
    </source>
</reference>
<evidence type="ECO:0000313" key="2">
    <source>
        <dbReference type="EMBL" id="KAF4696579.1"/>
    </source>
</evidence>
<dbReference type="EMBL" id="JABANM010035697">
    <property type="protein sequence ID" value="KAF4696579.1"/>
    <property type="molecule type" value="Genomic_DNA"/>
</dbReference>
<proteinExistence type="predicted"/>
<dbReference type="Proteomes" id="UP000574390">
    <property type="component" value="Unassembled WGS sequence"/>
</dbReference>
<sequence length="253" mass="28868">MTKQTALLSSLTVIVSIAPSSYQAAIAPEGVNPDVSSRLNMTFYDPDTHSETVIGYVEQAESEPLRITDVAHVEYSTGEYTWVEFTVLADEDLLRKCDSLLKHRVSKKIKARTPPSLRVQGARRFGSEILRECEELFHDNGNALYGWSQVILRDTWDAEYKIFWSRKEANQPLKLTALRVLLDPEGRRSCLSIKPKFSVYRLHELLTRSEAVAHLPNEYKWGLSNRQLQSYSDYISPPGSNVSFDTWPMPLQE</sequence>
<accession>A0A7J6PKB1</accession>
<name>A0A7J6PKB1_PEROL</name>
<feature type="signal peptide" evidence="1">
    <location>
        <begin position="1"/>
        <end position="23"/>
    </location>
</feature>